<dbReference type="InterPro" id="IPR007253">
    <property type="entry name" value="Cell_wall-bd_2"/>
</dbReference>
<dbReference type="Pfam" id="PF04122">
    <property type="entry name" value="CW_binding_2"/>
    <property type="match status" value="3"/>
</dbReference>
<accession>A0A1H9R5H3</accession>
<dbReference type="PANTHER" id="PTHR30032:SF8">
    <property type="entry name" value="GERMINATION-SPECIFIC N-ACETYLMURAMOYL-L-ALANINE AMIDASE"/>
    <property type="match status" value="1"/>
</dbReference>
<feature type="signal peptide" evidence="1">
    <location>
        <begin position="1"/>
        <end position="30"/>
    </location>
</feature>
<dbReference type="AlphaFoldDB" id="A0A1H9R5H3"/>
<evidence type="ECO:0000313" key="2">
    <source>
        <dbReference type="EMBL" id="SER67982.1"/>
    </source>
</evidence>
<dbReference type="STRING" id="587636.SAMN05216199_0867"/>
<keyword evidence="1" id="KW-0732">Signal</keyword>
<evidence type="ECO:0000256" key="1">
    <source>
        <dbReference type="SAM" id="SignalP"/>
    </source>
</evidence>
<organism evidence="2 3">
    <name type="scientific">Pedococcus cremeus</name>
    <dbReference type="NCBI Taxonomy" id="587636"/>
    <lineage>
        <taxon>Bacteria</taxon>
        <taxon>Bacillati</taxon>
        <taxon>Actinomycetota</taxon>
        <taxon>Actinomycetes</taxon>
        <taxon>Micrococcales</taxon>
        <taxon>Intrasporangiaceae</taxon>
        <taxon>Pedococcus</taxon>
    </lineage>
</organism>
<name>A0A1H9R5H3_9MICO</name>
<dbReference type="InterPro" id="IPR051922">
    <property type="entry name" value="Bact_Sporulation_Assoc"/>
</dbReference>
<gene>
    <name evidence="2" type="ORF">SAMN05216199_0867</name>
</gene>
<dbReference type="EMBL" id="FOHB01000001">
    <property type="protein sequence ID" value="SER67982.1"/>
    <property type="molecule type" value="Genomic_DNA"/>
</dbReference>
<feature type="chain" id="PRO_5011582844" evidence="1">
    <location>
        <begin position="31"/>
        <end position="381"/>
    </location>
</feature>
<proteinExistence type="predicted"/>
<protein>
    <submittedName>
        <fullName evidence="2">Putative cell wall-binding protein</fullName>
    </submittedName>
</protein>
<dbReference type="PANTHER" id="PTHR30032">
    <property type="entry name" value="N-ACETYLMURAMOYL-L-ALANINE AMIDASE-RELATED"/>
    <property type="match status" value="1"/>
</dbReference>
<reference evidence="3" key="1">
    <citation type="submission" date="2016-10" db="EMBL/GenBank/DDBJ databases">
        <authorList>
            <person name="Varghese N."/>
            <person name="Submissions S."/>
        </authorList>
    </citation>
    <scope>NUCLEOTIDE SEQUENCE [LARGE SCALE GENOMIC DNA]</scope>
    <source>
        <strain evidence="3">CGMCC 1.6963</strain>
    </source>
</reference>
<dbReference type="Gene3D" id="3.40.50.12090">
    <property type="match status" value="2"/>
</dbReference>
<sequence length="381" mass="37787">MTRRIVSTAVATSVCGLVASGALLSSPAYAAATAGATAYAGHLASSTTASSITASRAATGPAASASATTTRRLAGANRYETAVEVSKASFPAPVAAVFVASGGDFADALAAGPAGGSLGGPVLLVPPTGTLPTAVARELDRLDPSDIYLVGGTGAVSTPMAAQVATHGRVTRIAGADRFVTAAKLVPFHVYTDGADGGTEGPATAVIANGLSLADGVTAGALASHRRSPVLASPLLLTTATSLPASTREALKGFQEVIIVGGTGAVSSAVEREVRAVVPKARFTRLSGADRYATAAAVSRFSLPQTPAQDIFLTSGTSLSDSLTVAPVVSPASVRYALLPTRKDCVPAVILAEVNRLQSPRRTAVGGTGVVSDAALALKPC</sequence>
<dbReference type="Proteomes" id="UP000199019">
    <property type="component" value="Unassembled WGS sequence"/>
</dbReference>
<evidence type="ECO:0000313" key="3">
    <source>
        <dbReference type="Proteomes" id="UP000199019"/>
    </source>
</evidence>
<keyword evidence="3" id="KW-1185">Reference proteome</keyword>
<dbReference type="RefSeq" id="WP_177180228.1">
    <property type="nucleotide sequence ID" value="NZ_FOHB01000001.1"/>
</dbReference>